<accession>F7XPW0</accession>
<dbReference type="OrthoDB" id="140964at2157"/>
<keyword evidence="2" id="KW-0808">Transferase</keyword>
<sequence>MAFFVIEQTIIGGRNRKTVTYTFIKKFKNLINRHRPSPYRPKGIIYSIEKWFENGLQPQMKGSWIKIIVPENKIYREKAKNIYGRLDPPLDKWHGYHSYPAAYLCLLKNANVVNENGVVISYDNKVYSDFTYQIGKPIEKNDVFISYIRKPEYIEGCFATIASSESSGYFHWMLECLPRIKLIEDYIDDIDFLIVPDGLKKFHIETLDLLGFPEEKLYRIKNSMNIQCENLFVPSLPIRDALMSTWVCEFLRESFIPENAADPHRLIYISRKDALYRKIENEEEVEGYLKEKGFEILQMSKLPFTEQVRACAEAKIVIGPHGAGLTNIVFCRNAKILELFSPSYLGGFSILANHGKNEYWYLVGDDIPGNSPPSWKNFRIDIKELDLTLNSMLKE</sequence>
<dbReference type="HOGENOM" id="CLU_053468_0_0_2"/>
<dbReference type="InterPro" id="IPR049625">
    <property type="entry name" value="Glyco_transf_61_cat"/>
</dbReference>
<reference evidence="5 6" key="1">
    <citation type="submission" date="2010-07" db="EMBL/GenBank/DDBJ databases">
        <title>The complete genome of Methanosalsum zhilinae DSM 4017.</title>
        <authorList>
            <consortium name="US DOE Joint Genome Institute (JGI-PGF)"/>
            <person name="Lucas S."/>
            <person name="Copeland A."/>
            <person name="Lapidus A."/>
            <person name="Glavina del Rio T."/>
            <person name="Dalin E."/>
            <person name="Tice H."/>
            <person name="Bruce D."/>
            <person name="Goodwin L."/>
            <person name="Pitluck S."/>
            <person name="Kyrpides N."/>
            <person name="Mavromatis K."/>
            <person name="Ovchinnikova G."/>
            <person name="Daligault H."/>
            <person name="Detter J.C."/>
            <person name="Han C."/>
            <person name="Tapia R."/>
            <person name="Larimer F."/>
            <person name="Land M."/>
            <person name="Hauser L."/>
            <person name="Markowitz V."/>
            <person name="Cheng J.-F."/>
            <person name="Hugenholtz P."/>
            <person name="Woyke T."/>
            <person name="Wu D."/>
            <person name="Spring S."/>
            <person name="Schueler E."/>
            <person name="Brambilla E."/>
            <person name="Klenk H.-P."/>
            <person name="Eisen J.A."/>
        </authorList>
    </citation>
    <scope>NUCLEOTIDE SEQUENCE [LARGE SCALE GENOMIC DNA]</scope>
    <source>
        <strain evidence="6">DSM 4017 / NBRC 107636 / OCM 62 / WeN5</strain>
    </source>
</reference>
<dbReference type="Proteomes" id="UP000006622">
    <property type="component" value="Chromosome"/>
</dbReference>
<organism evidence="5 6">
    <name type="scientific">Methanosalsum zhilinae (strain DSM 4017 / NBRC 107636 / OCM 62 / WeN5)</name>
    <name type="common">Methanohalophilus zhilinae</name>
    <dbReference type="NCBI Taxonomy" id="679901"/>
    <lineage>
        <taxon>Archaea</taxon>
        <taxon>Methanobacteriati</taxon>
        <taxon>Methanobacteriota</taxon>
        <taxon>Stenosarchaea group</taxon>
        <taxon>Methanomicrobia</taxon>
        <taxon>Methanosarcinales</taxon>
        <taxon>Methanosarcinaceae</taxon>
        <taxon>Methanosalsum</taxon>
    </lineage>
</organism>
<evidence type="ECO:0000256" key="2">
    <source>
        <dbReference type="ARBA" id="ARBA00022679"/>
    </source>
</evidence>
<protein>
    <submittedName>
        <fullName evidence="5">Capsular polysaccharide biosynthesis protein</fullName>
    </submittedName>
</protein>
<evidence type="ECO:0000313" key="6">
    <source>
        <dbReference type="Proteomes" id="UP000006622"/>
    </source>
</evidence>
<dbReference type="RefSeq" id="WP_013898917.1">
    <property type="nucleotide sequence ID" value="NC_015676.1"/>
</dbReference>
<dbReference type="AlphaFoldDB" id="F7XPW0"/>
<keyword evidence="6" id="KW-1185">Reference proteome</keyword>
<gene>
    <name evidence="5" type="ordered locus">Mzhil_1645</name>
</gene>
<evidence type="ECO:0000313" key="5">
    <source>
        <dbReference type="EMBL" id="AEH61481.1"/>
    </source>
</evidence>
<dbReference type="EMBL" id="CP002101">
    <property type="protein sequence ID" value="AEH61481.1"/>
    <property type="molecule type" value="Genomic_DNA"/>
</dbReference>
<feature type="domain" description="Glycosyltransferase 61 catalytic" evidence="4">
    <location>
        <begin position="169"/>
        <end position="333"/>
    </location>
</feature>
<dbReference type="KEGG" id="mzh:Mzhil_1645"/>
<dbReference type="STRING" id="679901.Mzhil_1645"/>
<dbReference type="PANTHER" id="PTHR20961">
    <property type="entry name" value="GLYCOSYLTRANSFERASE"/>
    <property type="match status" value="1"/>
</dbReference>
<evidence type="ECO:0000259" key="4">
    <source>
        <dbReference type="Pfam" id="PF04577"/>
    </source>
</evidence>
<dbReference type="InterPro" id="IPR007657">
    <property type="entry name" value="Glycosyltransferase_61"/>
</dbReference>
<dbReference type="GeneID" id="10823285"/>
<name>F7XPW0_METZD</name>
<evidence type="ECO:0000256" key="3">
    <source>
        <dbReference type="ARBA" id="ARBA00023180"/>
    </source>
</evidence>
<dbReference type="GO" id="GO:0016757">
    <property type="term" value="F:glycosyltransferase activity"/>
    <property type="evidence" value="ECO:0007669"/>
    <property type="project" value="UniProtKB-KW"/>
</dbReference>
<evidence type="ECO:0000256" key="1">
    <source>
        <dbReference type="ARBA" id="ARBA00022676"/>
    </source>
</evidence>
<dbReference type="Pfam" id="PF04577">
    <property type="entry name" value="Glyco_transf_61"/>
    <property type="match status" value="1"/>
</dbReference>
<keyword evidence="1" id="KW-0328">Glycosyltransferase</keyword>
<keyword evidence="3" id="KW-0325">Glycoprotein</keyword>
<proteinExistence type="predicted"/>